<feature type="region of interest" description="Disordered" evidence="1">
    <location>
        <begin position="91"/>
        <end position="114"/>
    </location>
</feature>
<keyword evidence="2" id="KW-0472">Membrane</keyword>
<dbReference type="AlphaFoldDB" id="A0A5P1EKC7"/>
<evidence type="ECO:0000313" key="4">
    <source>
        <dbReference type="Proteomes" id="UP000243459"/>
    </source>
</evidence>
<evidence type="ECO:0000256" key="1">
    <source>
        <dbReference type="SAM" id="MobiDB-lite"/>
    </source>
</evidence>
<dbReference type="PANTHER" id="PTHR48223:SF1">
    <property type="entry name" value="ABC TRANSMEMBRANE TYPE-1 DOMAIN-CONTAINING PROTEIN"/>
    <property type="match status" value="1"/>
</dbReference>
<dbReference type="Gramene" id="ONK66234">
    <property type="protein sequence ID" value="ONK66234"/>
    <property type="gene ID" value="A4U43_C06F5610"/>
</dbReference>
<proteinExistence type="predicted"/>
<feature type="transmembrane region" description="Helical" evidence="2">
    <location>
        <begin position="247"/>
        <end position="274"/>
    </location>
</feature>
<protein>
    <submittedName>
        <fullName evidence="3">Uncharacterized protein</fullName>
    </submittedName>
</protein>
<keyword evidence="2" id="KW-1133">Transmembrane helix</keyword>
<keyword evidence="4" id="KW-1185">Reference proteome</keyword>
<accession>A0A5P1EKC7</accession>
<organism evidence="3 4">
    <name type="scientific">Asparagus officinalis</name>
    <name type="common">Garden asparagus</name>
    <dbReference type="NCBI Taxonomy" id="4686"/>
    <lineage>
        <taxon>Eukaryota</taxon>
        <taxon>Viridiplantae</taxon>
        <taxon>Streptophyta</taxon>
        <taxon>Embryophyta</taxon>
        <taxon>Tracheophyta</taxon>
        <taxon>Spermatophyta</taxon>
        <taxon>Magnoliopsida</taxon>
        <taxon>Liliopsida</taxon>
        <taxon>Asparagales</taxon>
        <taxon>Asparagaceae</taxon>
        <taxon>Asparagoideae</taxon>
        <taxon>Asparagus</taxon>
    </lineage>
</organism>
<feature type="transmembrane region" description="Helical" evidence="2">
    <location>
        <begin position="208"/>
        <end position="227"/>
    </location>
</feature>
<evidence type="ECO:0000313" key="3">
    <source>
        <dbReference type="EMBL" id="ONK66234.1"/>
    </source>
</evidence>
<dbReference type="EMBL" id="CM007386">
    <property type="protein sequence ID" value="ONK66234.1"/>
    <property type="molecule type" value="Genomic_DNA"/>
</dbReference>
<sequence>MYGTEVKMILEKNEGLRTGTMALIAHQTQGPYQPAFLRPKSWRQGTKLRSFLAFQFVDKTAAFIPLKHHLYLRSHPINLSKRKPFQVLSFKGSTQNDESDHSNGSSKFTKTPVQLCKTQEEKEVIKESLDERTQSISYASEDREDITAGSLSIQKLFSKWLLMLWTQTLSPSNAVSGEKMGESEASDSRKVPFRGEAGQVLKSMVLHFLKLDAAISLPMLIFIPFYLTVRTVYGAEVTKELTPMWVIGPLIVALYVKIIRVLCSLYIFCLISAIRLVKNLPSYYLLVYNYISDGKLKAYLYVRFWKPVDDFKNMDYKQLFARKMKQLQEWAVEKYLDYVESIWPYYCRTIRFLKKANLI</sequence>
<feature type="compositionally biased region" description="Polar residues" evidence="1">
    <location>
        <begin position="91"/>
        <end position="112"/>
    </location>
</feature>
<dbReference type="OMA" id="SEWIVEK"/>
<dbReference type="PANTHER" id="PTHR48223">
    <property type="entry name" value="DEFECTIVE 2759, PUTATIVE ISOFORM 1-RELATED"/>
    <property type="match status" value="1"/>
</dbReference>
<evidence type="ECO:0000256" key="2">
    <source>
        <dbReference type="SAM" id="Phobius"/>
    </source>
</evidence>
<dbReference type="Proteomes" id="UP000243459">
    <property type="component" value="Chromosome 6"/>
</dbReference>
<reference evidence="4" key="1">
    <citation type="journal article" date="2017" name="Nat. Commun.">
        <title>The asparagus genome sheds light on the origin and evolution of a young Y chromosome.</title>
        <authorList>
            <person name="Harkess A."/>
            <person name="Zhou J."/>
            <person name="Xu C."/>
            <person name="Bowers J.E."/>
            <person name="Van der Hulst R."/>
            <person name="Ayyampalayam S."/>
            <person name="Mercati F."/>
            <person name="Riccardi P."/>
            <person name="McKain M.R."/>
            <person name="Kakrana A."/>
            <person name="Tang H."/>
            <person name="Ray J."/>
            <person name="Groenendijk J."/>
            <person name="Arikit S."/>
            <person name="Mathioni S.M."/>
            <person name="Nakano M."/>
            <person name="Shan H."/>
            <person name="Telgmann-Rauber A."/>
            <person name="Kanno A."/>
            <person name="Yue Z."/>
            <person name="Chen H."/>
            <person name="Li W."/>
            <person name="Chen Y."/>
            <person name="Xu X."/>
            <person name="Zhang Y."/>
            <person name="Luo S."/>
            <person name="Chen H."/>
            <person name="Gao J."/>
            <person name="Mao Z."/>
            <person name="Pires J.C."/>
            <person name="Luo M."/>
            <person name="Kudrna D."/>
            <person name="Wing R.A."/>
            <person name="Meyers B.C."/>
            <person name="Yi K."/>
            <person name="Kong H."/>
            <person name="Lavrijsen P."/>
            <person name="Sunseri F."/>
            <person name="Falavigna A."/>
            <person name="Ye Y."/>
            <person name="Leebens-Mack J.H."/>
            <person name="Chen G."/>
        </authorList>
    </citation>
    <scope>NUCLEOTIDE SEQUENCE [LARGE SCALE GENOMIC DNA]</scope>
    <source>
        <strain evidence="4">cv. DH0086</strain>
    </source>
</reference>
<name>A0A5P1EKC7_ASPOF</name>
<keyword evidence="2" id="KW-0812">Transmembrane</keyword>
<gene>
    <name evidence="3" type="ORF">A4U43_C06F5610</name>
</gene>